<gene>
    <name evidence="1" type="ORF">A2290_04485</name>
</gene>
<comment type="caution">
    <text evidence="1">The sequence shown here is derived from an EMBL/GenBank/DDBJ whole genome shotgun (WGS) entry which is preliminary data.</text>
</comment>
<evidence type="ECO:0000313" key="2">
    <source>
        <dbReference type="Proteomes" id="UP000177905"/>
    </source>
</evidence>
<protein>
    <submittedName>
        <fullName evidence="1">Uncharacterized protein</fullName>
    </submittedName>
</protein>
<name>A0A1F4S7C5_UNCSA</name>
<evidence type="ECO:0000313" key="1">
    <source>
        <dbReference type="EMBL" id="OGC16336.1"/>
    </source>
</evidence>
<sequence length="293" mass="33460">MLNKTTIRFPEFVKKFGRGFFSWDRGGIGVVANAGQNKAVILGMRKIDFSNAKLNLLDSSLVYDILRGEKGRSVDIELLSQLDKVPEEVIAYLNEDAGNYFAFSYDPTPRLIIHRASRAQSELISVDSGTILDLALTFPGNRTYPLIPLEFSCVMDNRRKELCYFPDCNSDSSSHFPFVFNGLNSRDPKNDVFLKREFALFNKAMILGRLTCKFYDIGSFKFLNQYLGMDLCEAMENFSIFWFVRTTFARGGRVAVFPSCEKHFTYLLNFRKLLIENEFICDNTAFRAALGQC</sequence>
<accession>A0A1F4S7C5</accession>
<proteinExistence type="predicted"/>
<dbReference type="EMBL" id="MEUA01000010">
    <property type="protein sequence ID" value="OGC16336.1"/>
    <property type="molecule type" value="Genomic_DNA"/>
</dbReference>
<dbReference type="AlphaFoldDB" id="A0A1F4S7C5"/>
<dbReference type="Proteomes" id="UP000177905">
    <property type="component" value="Unassembled WGS sequence"/>
</dbReference>
<reference evidence="1 2" key="1">
    <citation type="journal article" date="2016" name="Nat. Commun.">
        <title>Thousands of microbial genomes shed light on interconnected biogeochemical processes in an aquifer system.</title>
        <authorList>
            <person name="Anantharaman K."/>
            <person name="Brown C.T."/>
            <person name="Hug L.A."/>
            <person name="Sharon I."/>
            <person name="Castelle C.J."/>
            <person name="Probst A.J."/>
            <person name="Thomas B.C."/>
            <person name="Singh A."/>
            <person name="Wilkins M.J."/>
            <person name="Karaoz U."/>
            <person name="Brodie E.L."/>
            <person name="Williams K.H."/>
            <person name="Hubbard S.S."/>
            <person name="Banfield J.F."/>
        </authorList>
    </citation>
    <scope>NUCLEOTIDE SEQUENCE [LARGE SCALE GENOMIC DNA]</scope>
</reference>
<organism evidence="1 2">
    <name type="scientific">candidate division WOR-1 bacterium RIFOXYB2_FULL_36_35</name>
    <dbReference type="NCBI Taxonomy" id="1802578"/>
    <lineage>
        <taxon>Bacteria</taxon>
        <taxon>Bacillati</taxon>
        <taxon>Saganbacteria</taxon>
    </lineage>
</organism>